<feature type="signal peptide" evidence="1">
    <location>
        <begin position="1"/>
        <end position="22"/>
    </location>
</feature>
<dbReference type="AlphaFoldDB" id="A0A411HGS1"/>
<feature type="chain" id="PRO_5019051570" description="PEP-CTERM sorting domain-containing protein" evidence="1">
    <location>
        <begin position="23"/>
        <end position="251"/>
    </location>
</feature>
<keyword evidence="1" id="KW-0732">Signal</keyword>
<keyword evidence="3" id="KW-1185">Reference proteome</keyword>
<proteinExistence type="predicted"/>
<dbReference type="OrthoDB" id="291295at2"/>
<evidence type="ECO:0000256" key="1">
    <source>
        <dbReference type="SAM" id="SignalP"/>
    </source>
</evidence>
<reference evidence="2 3" key="1">
    <citation type="submission" date="2019-01" db="EMBL/GenBank/DDBJ databases">
        <title>Pseudolysobacter antarctica gen. nov., sp. nov., isolated from Fildes Peninsula, Antarctica.</title>
        <authorList>
            <person name="Wei Z."/>
            <person name="Peng F."/>
        </authorList>
    </citation>
    <scope>NUCLEOTIDE SEQUENCE [LARGE SCALE GENOMIC DNA]</scope>
    <source>
        <strain evidence="2 3">AQ6-296</strain>
    </source>
</reference>
<accession>A0A411HGS1</accession>
<dbReference type="KEGG" id="xbc:ELE36_04370"/>
<gene>
    <name evidence="2" type="ORF">ELE36_04370</name>
</gene>
<dbReference type="RefSeq" id="WP_129831930.1">
    <property type="nucleotide sequence ID" value="NZ_CP035704.1"/>
</dbReference>
<dbReference type="EMBL" id="CP035704">
    <property type="protein sequence ID" value="QBB69671.1"/>
    <property type="molecule type" value="Genomic_DNA"/>
</dbReference>
<sequence>MKNRLLPAALLFALFAPVLAGAAGSVPSALTNTCIGQNFDGVTPPALPSGWTSTVVGAPTTAPFITRAVGYSDTGPNAAFLDDTLDYADVSLYSTTFAVNSTDIPYVNFRHSYYLWTPDASPTNNGAYNGGVLEISINGGPYTDLVAAGGSFYAGGYNSHLDPGFPNPIDQPASTRAVWSGNSGGFITTTAIIPPSAVGGTVKFRWRLGTAGGSRSYDTHSGWWIDSIQTQALNTIGDYIFTDGFEGGNCH</sequence>
<evidence type="ECO:0008006" key="4">
    <source>
        <dbReference type="Google" id="ProtNLM"/>
    </source>
</evidence>
<evidence type="ECO:0000313" key="3">
    <source>
        <dbReference type="Proteomes" id="UP000291562"/>
    </source>
</evidence>
<protein>
    <recommendedName>
        <fullName evidence="4">PEP-CTERM sorting domain-containing protein</fullName>
    </recommendedName>
</protein>
<evidence type="ECO:0000313" key="2">
    <source>
        <dbReference type="EMBL" id="QBB69671.1"/>
    </source>
</evidence>
<dbReference type="Proteomes" id="UP000291562">
    <property type="component" value="Chromosome"/>
</dbReference>
<organism evidence="2 3">
    <name type="scientific">Pseudolysobacter antarcticus</name>
    <dbReference type="NCBI Taxonomy" id="2511995"/>
    <lineage>
        <taxon>Bacteria</taxon>
        <taxon>Pseudomonadati</taxon>
        <taxon>Pseudomonadota</taxon>
        <taxon>Gammaproteobacteria</taxon>
        <taxon>Lysobacterales</taxon>
        <taxon>Rhodanobacteraceae</taxon>
        <taxon>Pseudolysobacter</taxon>
    </lineage>
</organism>
<name>A0A411HGS1_9GAMM</name>
<dbReference type="Gene3D" id="2.60.120.260">
    <property type="entry name" value="Galactose-binding domain-like"/>
    <property type="match status" value="1"/>
</dbReference>